<keyword evidence="1" id="KW-0902">Two-component regulatory system</keyword>
<dbReference type="PROSITE" id="PS50930">
    <property type="entry name" value="HTH_LYTTR"/>
    <property type="match status" value="1"/>
</dbReference>
<feature type="transmembrane region" description="Helical" evidence="2">
    <location>
        <begin position="61"/>
        <end position="82"/>
    </location>
</feature>
<dbReference type="PANTHER" id="PTHR37299">
    <property type="entry name" value="TRANSCRIPTIONAL REGULATOR-RELATED"/>
    <property type="match status" value="1"/>
</dbReference>
<dbReference type="Gene3D" id="2.40.50.1020">
    <property type="entry name" value="LytTr DNA-binding domain"/>
    <property type="match status" value="1"/>
</dbReference>
<feature type="domain" description="HTH LytTR-type" evidence="3">
    <location>
        <begin position="193"/>
        <end position="297"/>
    </location>
</feature>
<name>A0ABS9HMR9_9GAMM</name>
<reference evidence="5" key="1">
    <citation type="submission" date="2022-01" db="EMBL/GenBank/DDBJ databases">
        <title>Lysobacter chinensis sp. nov., a bacterium isolated from cow dung compost.</title>
        <authorList>
            <person name="Zhou L.Y."/>
        </authorList>
    </citation>
    <scope>NUCLEOTIDE SEQUENCE [LARGE SCALE GENOMIC DNA]</scope>
    <source>
        <strain evidence="5">TLK-CK17</strain>
    </source>
</reference>
<reference evidence="4 5" key="2">
    <citation type="submission" date="2022-01" db="EMBL/GenBank/DDBJ databases">
        <title>Lysobacter chinensis sp. nov., a bacterium isolated from cow dung compost.</title>
        <authorList>
            <person name="Liu Y."/>
        </authorList>
    </citation>
    <scope>NUCLEOTIDE SEQUENCE [LARGE SCALE GENOMIC DNA]</scope>
    <source>
        <strain evidence="4 5">TLK-CK17</strain>
    </source>
</reference>
<dbReference type="InterPro" id="IPR046947">
    <property type="entry name" value="LytR-like"/>
</dbReference>
<proteinExistence type="predicted"/>
<dbReference type="InterPro" id="IPR007492">
    <property type="entry name" value="LytTR_DNA-bd_dom"/>
</dbReference>
<dbReference type="Pfam" id="PF04397">
    <property type="entry name" value="LytTR"/>
    <property type="match status" value="1"/>
</dbReference>
<evidence type="ECO:0000259" key="3">
    <source>
        <dbReference type="PROSITE" id="PS50930"/>
    </source>
</evidence>
<dbReference type="PANTHER" id="PTHR37299:SF1">
    <property type="entry name" value="STAGE 0 SPORULATION PROTEIN A HOMOLOG"/>
    <property type="match status" value="1"/>
</dbReference>
<dbReference type="RefSeq" id="WP_237052706.1">
    <property type="nucleotide sequence ID" value="NZ_JAKJPO010000001.1"/>
</dbReference>
<sequence>MDRTDSRDTGDERPGEIVSPLRRTFEVGFWVAVTLVNGVANSITVLIDIRRSGLAFAAWEPAVWEFSSGLAFLALVPALLWFTRRFPLHWDTLRRHLPWHLLASVVFSSAHVLAMVAMRELAYAGMGTSYEFGDWSRGLLYEYLKDVRTYVTMVATIEGYRFVRRRLKGEARLLDAPDDVETPPGKIERPERFLVRKLGREFLVAATDIEWLQAAGNYVNLHVRGREYPLRSTIGGIEARLDPARFVRIHRSYMVNLDRVASIEPLDTGDARVLMADGSRLPCSRRYREVLRERVAGGRT</sequence>
<keyword evidence="2" id="KW-1133">Transmembrane helix</keyword>
<keyword evidence="2" id="KW-0812">Transmembrane</keyword>
<dbReference type="Proteomes" id="UP001430796">
    <property type="component" value="Unassembled WGS sequence"/>
</dbReference>
<evidence type="ECO:0000313" key="5">
    <source>
        <dbReference type="Proteomes" id="UP001430796"/>
    </source>
</evidence>
<feature type="transmembrane region" description="Helical" evidence="2">
    <location>
        <begin position="97"/>
        <end position="117"/>
    </location>
</feature>
<evidence type="ECO:0000256" key="1">
    <source>
        <dbReference type="ARBA" id="ARBA00023012"/>
    </source>
</evidence>
<feature type="transmembrane region" description="Helical" evidence="2">
    <location>
        <begin position="27"/>
        <end position="49"/>
    </location>
</feature>
<dbReference type="InterPro" id="IPR012379">
    <property type="entry name" value="LytTR_MHYE"/>
</dbReference>
<organism evidence="4 5">
    <name type="scientific">Marilutibacter chinensis</name>
    <dbReference type="NCBI Taxonomy" id="2912247"/>
    <lineage>
        <taxon>Bacteria</taxon>
        <taxon>Pseudomonadati</taxon>
        <taxon>Pseudomonadota</taxon>
        <taxon>Gammaproteobacteria</taxon>
        <taxon>Lysobacterales</taxon>
        <taxon>Lysobacteraceae</taxon>
        <taxon>Marilutibacter</taxon>
    </lineage>
</organism>
<dbReference type="PIRSF" id="PIRSF031767">
    <property type="entry name" value="MHYE_LytTR"/>
    <property type="match status" value="1"/>
</dbReference>
<keyword evidence="2" id="KW-0472">Membrane</keyword>
<accession>A0ABS9HMR9</accession>
<evidence type="ECO:0000313" key="4">
    <source>
        <dbReference type="EMBL" id="MCF7220314.1"/>
    </source>
</evidence>
<evidence type="ECO:0000256" key="2">
    <source>
        <dbReference type="SAM" id="Phobius"/>
    </source>
</evidence>
<dbReference type="SMART" id="SM00850">
    <property type="entry name" value="LytTR"/>
    <property type="match status" value="1"/>
</dbReference>
<keyword evidence="5" id="KW-1185">Reference proteome</keyword>
<gene>
    <name evidence="4" type="ORF">L3V18_00715</name>
</gene>
<comment type="caution">
    <text evidence="4">The sequence shown here is derived from an EMBL/GenBank/DDBJ whole genome shotgun (WGS) entry which is preliminary data.</text>
</comment>
<protein>
    <submittedName>
        <fullName evidence="4">LytTR family transcriptional regulator</fullName>
    </submittedName>
</protein>
<dbReference type="EMBL" id="JAKJPO010000001">
    <property type="protein sequence ID" value="MCF7220314.1"/>
    <property type="molecule type" value="Genomic_DNA"/>
</dbReference>
<reference evidence="4 5" key="3">
    <citation type="submission" date="2022-01" db="EMBL/GenBank/DDBJ databases">
        <authorList>
            <person name="Zhou L.Y."/>
        </authorList>
    </citation>
    <scope>NUCLEOTIDE SEQUENCE [LARGE SCALE GENOMIC DNA]</scope>
    <source>
        <strain evidence="4 5">TLK-CK17</strain>
    </source>
</reference>